<dbReference type="PANTHER" id="PTHR46068">
    <property type="entry name" value="PROTEIN CBG27172"/>
    <property type="match status" value="1"/>
</dbReference>
<dbReference type="Proteomes" id="UP000663825">
    <property type="component" value="Unassembled WGS sequence"/>
</dbReference>
<evidence type="ECO:0000313" key="6">
    <source>
        <dbReference type="EMBL" id="CAF4398243.1"/>
    </source>
</evidence>
<dbReference type="PANTHER" id="PTHR46068:SF1">
    <property type="entry name" value="TRANSPOSASE IS30-LIKE HTH DOMAIN-CONTAINING PROTEIN"/>
    <property type="match status" value="1"/>
</dbReference>
<evidence type="ECO:0000313" key="9">
    <source>
        <dbReference type="EMBL" id="CAF4743446.1"/>
    </source>
</evidence>
<dbReference type="Proteomes" id="UP000663869">
    <property type="component" value="Unassembled WGS sequence"/>
</dbReference>
<dbReference type="Proteomes" id="UP000663862">
    <property type="component" value="Unassembled WGS sequence"/>
</dbReference>
<dbReference type="EMBL" id="CAJOBQ010001614">
    <property type="protein sequence ID" value="CAF4501868.1"/>
    <property type="molecule type" value="Genomic_DNA"/>
</dbReference>
<reference evidence="3" key="1">
    <citation type="submission" date="2021-02" db="EMBL/GenBank/DDBJ databases">
        <authorList>
            <person name="Nowell W R."/>
        </authorList>
    </citation>
    <scope>NUCLEOTIDE SEQUENCE</scope>
</reference>
<dbReference type="EMBL" id="CAJOBP010028769">
    <property type="protein sequence ID" value="CAF4639040.1"/>
    <property type="molecule type" value="Genomic_DNA"/>
</dbReference>
<dbReference type="Proteomes" id="UP000663851">
    <property type="component" value="Unassembled WGS sequence"/>
</dbReference>
<dbReference type="OrthoDB" id="10043445at2759"/>
<protein>
    <recommendedName>
        <fullName evidence="13">Transposase</fullName>
    </recommendedName>
</protein>
<dbReference type="EMBL" id="CAJNYT010000654">
    <property type="protein sequence ID" value="CAF3362275.1"/>
    <property type="molecule type" value="Genomic_DNA"/>
</dbReference>
<dbReference type="Proteomes" id="UP000663865">
    <property type="component" value="Unassembled WGS sequence"/>
</dbReference>
<evidence type="ECO:0000313" key="2">
    <source>
        <dbReference type="EMBL" id="CAF3360627.1"/>
    </source>
</evidence>
<evidence type="ECO:0000313" key="7">
    <source>
        <dbReference type="EMBL" id="CAF4501868.1"/>
    </source>
</evidence>
<dbReference type="InterPro" id="IPR009057">
    <property type="entry name" value="Homeodomain-like_sf"/>
</dbReference>
<evidence type="ECO:0000313" key="1">
    <source>
        <dbReference type="EMBL" id="CAF3226421.1"/>
    </source>
</evidence>
<keyword evidence="12" id="KW-1185">Reference proteome</keyword>
<gene>
    <name evidence="2" type="ORF">FME351_LOCUS5389</name>
    <name evidence="3" type="ORF">GRG538_LOCUS6546</name>
    <name evidence="6" type="ORF">HFQ381_LOCUS19887</name>
    <name evidence="5" type="ORF">KIK155_LOCUS20541</name>
    <name evidence="4" type="ORF">LUA448_LOCUS23980</name>
    <name evidence="10" type="ORF">QYT958_LOCUS27164</name>
    <name evidence="1" type="ORF">TIS948_LOCUS13882</name>
    <name evidence="9" type="ORF">TOA249_LOCUS19845</name>
    <name evidence="7" type="ORF">TSG867_LOCUS21159</name>
    <name evidence="8" type="ORF">UJA718_LOCUS33016</name>
</gene>
<evidence type="ECO:0000313" key="3">
    <source>
        <dbReference type="EMBL" id="CAF3362275.1"/>
    </source>
</evidence>
<dbReference type="EMBL" id="CAJNXB010002229">
    <property type="protein sequence ID" value="CAF3226421.1"/>
    <property type="molecule type" value="Genomic_DNA"/>
</dbReference>
<proteinExistence type="predicted"/>
<dbReference type="EMBL" id="CAJNYU010000437">
    <property type="protein sequence ID" value="CAF3360627.1"/>
    <property type="molecule type" value="Genomic_DNA"/>
</dbReference>
<dbReference type="EMBL" id="CAJOBO010001649">
    <property type="protein sequence ID" value="CAF4398243.1"/>
    <property type="molecule type" value="Genomic_DNA"/>
</dbReference>
<evidence type="ECO:0008006" key="13">
    <source>
        <dbReference type="Google" id="ProtNLM"/>
    </source>
</evidence>
<dbReference type="Pfam" id="PF13565">
    <property type="entry name" value="HTH_32"/>
    <property type="match status" value="1"/>
</dbReference>
<dbReference type="SUPFAM" id="SSF46689">
    <property type="entry name" value="Homeodomain-like"/>
    <property type="match status" value="1"/>
</dbReference>
<dbReference type="EMBL" id="CAJOBS010001581">
    <property type="protein sequence ID" value="CAF4743446.1"/>
    <property type="molecule type" value="Genomic_DNA"/>
</dbReference>
<dbReference type="Proteomes" id="UP000663872">
    <property type="component" value="Unassembled WGS sequence"/>
</dbReference>
<organism evidence="3 11">
    <name type="scientific">Rotaria socialis</name>
    <dbReference type="NCBI Taxonomy" id="392032"/>
    <lineage>
        <taxon>Eukaryota</taxon>
        <taxon>Metazoa</taxon>
        <taxon>Spiralia</taxon>
        <taxon>Gnathifera</taxon>
        <taxon>Rotifera</taxon>
        <taxon>Eurotatoria</taxon>
        <taxon>Bdelloidea</taxon>
        <taxon>Philodinida</taxon>
        <taxon>Philodinidae</taxon>
        <taxon>Rotaria</taxon>
    </lineage>
</organism>
<dbReference type="EMBL" id="CAJNYD010003128">
    <property type="protein sequence ID" value="CAF3480354.1"/>
    <property type="molecule type" value="Genomic_DNA"/>
</dbReference>
<evidence type="ECO:0000313" key="12">
    <source>
        <dbReference type="Proteomes" id="UP000663873"/>
    </source>
</evidence>
<evidence type="ECO:0000313" key="11">
    <source>
        <dbReference type="Proteomes" id="UP000663872"/>
    </source>
</evidence>
<dbReference type="EMBL" id="CAJNYV010003620">
    <property type="protein sequence ID" value="CAF3592999.1"/>
    <property type="molecule type" value="Genomic_DNA"/>
</dbReference>
<evidence type="ECO:0000313" key="10">
    <source>
        <dbReference type="EMBL" id="CAF4850889.1"/>
    </source>
</evidence>
<dbReference type="Proteomes" id="UP000663848">
    <property type="component" value="Unassembled WGS sequence"/>
</dbReference>
<evidence type="ECO:0000313" key="4">
    <source>
        <dbReference type="EMBL" id="CAF3480354.1"/>
    </source>
</evidence>
<name>A0A817X256_9BILA</name>
<dbReference type="Proteomes" id="UP000663873">
    <property type="component" value="Unassembled WGS sequence"/>
</dbReference>
<sequence length="210" mass="24837">MTKSERESLQKRIIQFYVNVANKKKNLTVNHFLKEEIPRRTIYNVITNYDECGHIGDKQRSGRPRKLNSKAINRLKNLANHHTGISLRVLASKCRVSHETIRAYLKDMNIKYYKKRRVPKYTDQQLQEVPIRARRLYRTLVNNDFQIIMDDEKYFLLSDQSVPTNRGYYSSDMSLTSPEVKFKRVQKFEQEVLAWIAISTNDISSPFFAK</sequence>
<evidence type="ECO:0000313" key="5">
    <source>
        <dbReference type="EMBL" id="CAF3592999.1"/>
    </source>
</evidence>
<evidence type="ECO:0000313" key="8">
    <source>
        <dbReference type="EMBL" id="CAF4639040.1"/>
    </source>
</evidence>
<comment type="caution">
    <text evidence="3">The sequence shown here is derived from an EMBL/GenBank/DDBJ whole genome shotgun (WGS) entry which is preliminary data.</text>
</comment>
<accession>A0A817X256</accession>
<dbReference type="EMBL" id="CAJOBR010006773">
    <property type="protein sequence ID" value="CAF4850889.1"/>
    <property type="molecule type" value="Genomic_DNA"/>
</dbReference>
<dbReference type="Proteomes" id="UP000663833">
    <property type="component" value="Unassembled WGS sequence"/>
</dbReference>
<dbReference type="AlphaFoldDB" id="A0A817X256"/>
<dbReference type="Proteomes" id="UP000663838">
    <property type="component" value="Unassembled WGS sequence"/>
</dbReference>